<dbReference type="GO" id="GO:0007156">
    <property type="term" value="P:homophilic cell adhesion via plasma membrane adhesion molecules"/>
    <property type="evidence" value="ECO:0007669"/>
    <property type="project" value="TreeGrafter"/>
</dbReference>
<feature type="domain" description="Ig-like" evidence="13">
    <location>
        <begin position="1204"/>
        <end position="1290"/>
    </location>
</feature>
<feature type="domain" description="Ig-like" evidence="13">
    <location>
        <begin position="1758"/>
        <end position="1847"/>
    </location>
</feature>
<dbReference type="FunFam" id="2.60.40.10:FF:000328">
    <property type="entry name" value="CLUMA_CG000981, isoform A"/>
    <property type="match status" value="1"/>
</dbReference>
<feature type="domain" description="Ig-like" evidence="13">
    <location>
        <begin position="1665"/>
        <end position="1741"/>
    </location>
</feature>
<feature type="domain" description="Ig-like" evidence="13">
    <location>
        <begin position="1295"/>
        <end position="1381"/>
    </location>
</feature>
<dbReference type="PROSITE" id="PS50835">
    <property type="entry name" value="IG_LIKE"/>
    <property type="match status" value="13"/>
</dbReference>
<dbReference type="PANTHER" id="PTHR45080:SF28">
    <property type="entry name" value="HEMICENTIN-2"/>
    <property type="match status" value="1"/>
</dbReference>
<dbReference type="FunFam" id="2.60.40.10:FF:000890">
    <property type="entry name" value="Hemicentin 1"/>
    <property type="match status" value="1"/>
</dbReference>
<feature type="compositionally biased region" description="Basic and acidic residues" evidence="11">
    <location>
        <begin position="237"/>
        <end position="248"/>
    </location>
</feature>
<dbReference type="FunFam" id="2.60.40.10:FF:000503">
    <property type="entry name" value="Hemicentin 1"/>
    <property type="match status" value="1"/>
</dbReference>
<keyword evidence="10" id="KW-0393">Immunoglobulin domain</keyword>
<dbReference type="InterPro" id="IPR056475">
    <property type="entry name" value="GBD_Hemicentin/VWA7"/>
</dbReference>
<name>A0AAV9SKK5_9TELE</name>
<dbReference type="SUPFAM" id="SSF48726">
    <property type="entry name" value="Immunoglobulin"/>
    <property type="match status" value="13"/>
</dbReference>
<dbReference type="GO" id="GO:0003007">
    <property type="term" value="P:heart morphogenesis"/>
    <property type="evidence" value="ECO:0007669"/>
    <property type="project" value="UniProtKB-ARBA"/>
</dbReference>
<dbReference type="GO" id="GO:0005886">
    <property type="term" value="C:plasma membrane"/>
    <property type="evidence" value="ECO:0007669"/>
    <property type="project" value="UniProtKB-SubCell"/>
</dbReference>
<dbReference type="FunFam" id="2.60.40.10:FF:000107">
    <property type="entry name" value="Myosin, light chain kinase a"/>
    <property type="match status" value="1"/>
</dbReference>
<dbReference type="InterPro" id="IPR036465">
    <property type="entry name" value="vWFA_dom_sf"/>
</dbReference>
<reference evidence="14 15" key="1">
    <citation type="submission" date="2021-06" db="EMBL/GenBank/DDBJ databases">
        <authorList>
            <person name="Palmer J.M."/>
        </authorList>
    </citation>
    <scope>NUCLEOTIDE SEQUENCE [LARGE SCALE GENOMIC DNA]</scope>
    <source>
        <strain evidence="14 15">MEX-2019</strain>
        <tissue evidence="14">Muscle</tissue>
    </source>
</reference>
<evidence type="ECO:0000256" key="6">
    <source>
        <dbReference type="ARBA" id="ARBA00022737"/>
    </source>
</evidence>
<dbReference type="InterPro" id="IPR007110">
    <property type="entry name" value="Ig-like_dom"/>
</dbReference>
<comment type="caution">
    <text evidence="14">The sequence shown here is derived from an EMBL/GenBank/DDBJ whole genome shotgun (WGS) entry which is preliminary data.</text>
</comment>
<evidence type="ECO:0000313" key="14">
    <source>
        <dbReference type="EMBL" id="KAK5621959.1"/>
    </source>
</evidence>
<feature type="domain" description="Ig-like" evidence="13">
    <location>
        <begin position="1567"/>
        <end position="1662"/>
    </location>
</feature>
<feature type="domain" description="Ig-like" evidence="13">
    <location>
        <begin position="1108"/>
        <end position="1197"/>
    </location>
</feature>
<evidence type="ECO:0000256" key="11">
    <source>
        <dbReference type="SAM" id="MobiDB-lite"/>
    </source>
</evidence>
<dbReference type="InterPro" id="IPR013783">
    <property type="entry name" value="Ig-like_fold"/>
</dbReference>
<dbReference type="FunFam" id="2.60.40.10:FF:001075">
    <property type="entry name" value="Hemicentin 1"/>
    <property type="match status" value="1"/>
</dbReference>
<feature type="domain" description="Ig-like" evidence="13">
    <location>
        <begin position="1484"/>
        <end position="1563"/>
    </location>
</feature>
<feature type="compositionally biased region" description="Polar residues" evidence="11">
    <location>
        <begin position="1965"/>
        <end position="1974"/>
    </location>
</feature>
<protein>
    <recommendedName>
        <fullName evidence="13">Ig-like domain-containing protein</fullName>
    </recommendedName>
</protein>
<dbReference type="SMART" id="SM00408">
    <property type="entry name" value="IGc2"/>
    <property type="match status" value="13"/>
</dbReference>
<keyword evidence="3" id="KW-1003">Cell membrane</keyword>
<keyword evidence="6" id="KW-0677">Repeat</keyword>
<keyword evidence="12" id="KW-0812">Transmembrane</keyword>
<feature type="region of interest" description="Disordered" evidence="11">
    <location>
        <begin position="1946"/>
        <end position="1990"/>
    </location>
</feature>
<evidence type="ECO:0000256" key="12">
    <source>
        <dbReference type="SAM" id="Phobius"/>
    </source>
</evidence>
<gene>
    <name evidence="14" type="ORF">CRENBAI_009218</name>
</gene>
<dbReference type="InterPro" id="IPR050958">
    <property type="entry name" value="Cell_Adh-Cytoskel_Orgn"/>
</dbReference>
<evidence type="ECO:0000313" key="15">
    <source>
        <dbReference type="Proteomes" id="UP001311232"/>
    </source>
</evidence>
<dbReference type="FunFam" id="2.60.40.10:FF:001139">
    <property type="entry name" value="Hemicentin 1"/>
    <property type="match status" value="1"/>
</dbReference>
<dbReference type="InterPro" id="IPR003599">
    <property type="entry name" value="Ig_sub"/>
</dbReference>
<dbReference type="GO" id="GO:0005576">
    <property type="term" value="C:extracellular region"/>
    <property type="evidence" value="ECO:0007669"/>
    <property type="project" value="UniProtKB-SubCell"/>
</dbReference>
<keyword evidence="8" id="KW-1015">Disulfide bond</keyword>
<dbReference type="GO" id="GO:0055013">
    <property type="term" value="P:cardiac muscle cell development"/>
    <property type="evidence" value="ECO:0007669"/>
    <property type="project" value="UniProtKB-ARBA"/>
</dbReference>
<feature type="domain" description="Ig-like" evidence="13">
    <location>
        <begin position="927"/>
        <end position="1012"/>
    </location>
</feature>
<evidence type="ECO:0000256" key="2">
    <source>
        <dbReference type="ARBA" id="ARBA00004613"/>
    </source>
</evidence>
<evidence type="ECO:0000256" key="9">
    <source>
        <dbReference type="ARBA" id="ARBA00023180"/>
    </source>
</evidence>
<feature type="domain" description="Ig-like" evidence="13">
    <location>
        <begin position="1017"/>
        <end position="1103"/>
    </location>
</feature>
<dbReference type="Pfam" id="PF25106">
    <property type="entry name" value="VWA_4"/>
    <property type="match status" value="2"/>
</dbReference>
<dbReference type="Pfam" id="PF13927">
    <property type="entry name" value="Ig_3"/>
    <property type="match status" value="3"/>
</dbReference>
<dbReference type="GO" id="GO:0050808">
    <property type="term" value="P:synapse organization"/>
    <property type="evidence" value="ECO:0007669"/>
    <property type="project" value="TreeGrafter"/>
</dbReference>
<feature type="region of interest" description="Disordered" evidence="11">
    <location>
        <begin position="227"/>
        <end position="345"/>
    </location>
</feature>
<dbReference type="GO" id="GO:0030424">
    <property type="term" value="C:axon"/>
    <property type="evidence" value="ECO:0007669"/>
    <property type="project" value="TreeGrafter"/>
</dbReference>
<dbReference type="InterPro" id="IPR013098">
    <property type="entry name" value="Ig_I-set"/>
</dbReference>
<keyword evidence="5" id="KW-0732">Signal</keyword>
<dbReference type="FunFam" id="2.60.40.10:FF:000739">
    <property type="entry name" value="Hemicentin 1"/>
    <property type="match status" value="1"/>
</dbReference>
<sequence>MGQALRLGDCDQFRGGLCMTEQMRAPDSADLRDCYTARAPGIRTVTLRSPRSCTHCSNQRGARKQSCVPLCLAHTAHFINRSDVSALMSTLTLKVPLARTKYPRTPSEKACGNFALMWLLILLSVAFLAAQVRNEDIPEGASTLAFVFDVTGSMYDDLVQVIEGASKILETSLSRPRRPLYNFALVPFHDPEIGPVTITTDPKMFQHELRELYVQVGSDLASLKDTAADDLDAQSGENDRRPATHSTKEQQITDGLSSGGRRQPQADRSKAPLQGSHTPHIEPRWGLQPCRPRLGPSPPASPELAPTPGSKTAQHQAGDISPEPLTRRAGTSPLQQLELGTTKGGGDCPEMSIGAIKIALEISLPGSFIYVFTDARSKDYKLTHEVLQLIQQKQSQVVFVLTGDCDDRNHIGYKVYEEIASTSSGQVFHLDKKQVNEVLKWVEEAVQSSKVNLLSTDHFSQVSNTWQMPFDPSLKEVTVALSGPAPDIEIKNPQGKILGKDDSLTELLHIPNSAKVVNIKDPQPGLWSVKLPDWPHSIDATNRNTTAKTRVSDRSGTTSTTGHPHQVSQHPRKEQCPDQLDSVSIPPKAQNSWFPRPTQGPADPAGLDHKNTKLVLFTSSKGRHSVRISGLSTIDFRAGFSRKSTMDFKMTSSRPVQGIPTHILLNTTGLSPPARPDRLELLTITGEVIKTLPIRYYPERQPYNLWNITEFIPPNEAFFLRVTGYDSQGFVFQRVSSVSFSSIVPDAPKVVMPVTTNGYYLQRGFIRCQVESLLPFTLRFNRDGKRLGEDQLFSESDSASWEIEKVTLKDEGYYECIAISSAGTGQARTFLDVSEPPPAITVERNVTVSPGTHAVLTCHVVSTVAFNLTWLRGGDDARLDPRVNILANLSLQVSKVMPEDSGWYECIAGNEGGNTADRIYLIVQEVPRVSVEPQNQTFMMGDEVRIRCSASGYPPPRLVWTHNDMFIMASNRYKMTPDGTLVIRNTKKKDGGVYGCLASNQAGTDTMNSILTYFEFPVVRAALREILSNTGETTVMSCSASGIPQPEIWWYKGNIQLHSSALLEVDKLGGTLTIKQAQLGDAGEYSCVAVNAAGSSSVKIYLDVGTPPTFTLEPSNAVVDIGSNVTLSCQAYGYPEPQITWRREDGSSLVNRPHTHSTISQRKGHLHIINLWVEDEGEYICEAKNRFGRIQTKAIITVTGLVKPVIAMSPPVISVVEEQQLTLPCVLLGGNPLPERQWLHNYGLVTPDQYVTVRRDGSLHIERVQLDDGGDYTCLAENVIGATNHTTTVYVHVIPTIQHGPQVFSTIEGTPITLPCRASGVPSPDITWSKGGELLNLGGPAFSLDLDGSLLITSPSGNQTGEFVCTATNAAGYASRKVQLTVYVRPKPGVGGTGGLREPVRMSVIKGEDIILPCDVHSVPPPTFSWAKEKQLISPFSPRHLQLPSGSMKILETRASDSGLYVCVASNIAGNMTLSIKLSVLVPPKIQPGPRVIKVQVGHQVELACVVAGVPEPTLSWTKDNRSYPVSPDGSLILMDIKLDDEGIYTCTANSTAGQDQARVKVQVQVPPVVEVLEPPFNSPLQERVLNQRIELPCPAKGLPKPVIRWLRNGQELMGNEPGVSILDDGTLLILAAVSPLDDGEYVCTAANDAGSTEKKYQLKVNVPPDFRDGVISGNVSVIVNKPINLVCDVIGSPKPIITWFKDGSPVVASNSIQILDMGKTLKLLRAEIADTGSYSCKAINIAGSREKVFILDVLVPPTVVGTASPWDGSAILKQELTLECKVQGSPFPTIQWYKDRKLVFLGDPNLEVINSGQVLRIKSARLGDQGHYQCSVMNTAGKQSKDFNLSVYVPPVITGSNLTMDVTALLDTMVTLECEVRGVPHPTITWFRRGEPIMSSRHAQYVDRGLRLKIPHVQASDAGQYTCKVNNVAGSAEKSFELDVYEPGGATRKQASTPGDVEEAVGGQQPSSRTATSALCKEEQEEHCQSPAK</sequence>
<keyword evidence="15" id="KW-1185">Reference proteome</keyword>
<accession>A0AAV9SKK5</accession>
<feature type="domain" description="Ig-like" evidence="13">
    <location>
        <begin position="1388"/>
        <end position="1479"/>
    </location>
</feature>
<dbReference type="Pfam" id="PF07679">
    <property type="entry name" value="I-set"/>
    <property type="match status" value="9"/>
</dbReference>
<feature type="transmembrane region" description="Helical" evidence="12">
    <location>
        <begin position="110"/>
        <end position="130"/>
    </location>
</feature>
<keyword evidence="7 12" id="KW-0472">Membrane</keyword>
<dbReference type="SMART" id="SM00406">
    <property type="entry name" value="IGv"/>
    <property type="match status" value="4"/>
</dbReference>
<dbReference type="SUPFAM" id="SSF53300">
    <property type="entry name" value="vWA-like"/>
    <property type="match status" value="1"/>
</dbReference>
<dbReference type="PANTHER" id="PTHR45080">
    <property type="entry name" value="CONTACTIN 5"/>
    <property type="match status" value="1"/>
</dbReference>
<evidence type="ECO:0000256" key="4">
    <source>
        <dbReference type="ARBA" id="ARBA00022525"/>
    </source>
</evidence>
<evidence type="ECO:0000256" key="10">
    <source>
        <dbReference type="ARBA" id="ARBA00023319"/>
    </source>
</evidence>
<keyword evidence="4" id="KW-0964">Secreted</keyword>
<feature type="domain" description="Ig-like" evidence="13">
    <location>
        <begin position="748"/>
        <end position="834"/>
    </location>
</feature>
<evidence type="ECO:0000256" key="7">
    <source>
        <dbReference type="ARBA" id="ARBA00023136"/>
    </source>
</evidence>
<evidence type="ECO:0000256" key="3">
    <source>
        <dbReference type="ARBA" id="ARBA00022475"/>
    </source>
</evidence>
<evidence type="ECO:0000259" key="13">
    <source>
        <dbReference type="PROSITE" id="PS50835"/>
    </source>
</evidence>
<dbReference type="FunFam" id="2.60.40.10:FF:000130">
    <property type="entry name" value="Hemicentin 1"/>
    <property type="match status" value="2"/>
</dbReference>
<feature type="compositionally biased region" description="Polar residues" evidence="11">
    <location>
        <begin position="539"/>
        <end position="569"/>
    </location>
</feature>
<dbReference type="GO" id="GO:0008046">
    <property type="term" value="F:axon guidance receptor activity"/>
    <property type="evidence" value="ECO:0007669"/>
    <property type="project" value="TreeGrafter"/>
</dbReference>
<dbReference type="EMBL" id="JAHHUM010000290">
    <property type="protein sequence ID" value="KAK5621959.1"/>
    <property type="molecule type" value="Genomic_DNA"/>
</dbReference>
<dbReference type="InterPro" id="IPR013106">
    <property type="entry name" value="Ig_V-set"/>
</dbReference>
<dbReference type="Pfam" id="PF23560">
    <property type="entry name" value="GBD_Hemicentin"/>
    <property type="match status" value="1"/>
</dbReference>
<dbReference type="SMART" id="SM00409">
    <property type="entry name" value="IG"/>
    <property type="match status" value="13"/>
</dbReference>
<organism evidence="14 15">
    <name type="scientific">Crenichthys baileyi</name>
    <name type="common">White River springfish</name>
    <dbReference type="NCBI Taxonomy" id="28760"/>
    <lineage>
        <taxon>Eukaryota</taxon>
        <taxon>Metazoa</taxon>
        <taxon>Chordata</taxon>
        <taxon>Craniata</taxon>
        <taxon>Vertebrata</taxon>
        <taxon>Euteleostomi</taxon>
        <taxon>Actinopterygii</taxon>
        <taxon>Neopterygii</taxon>
        <taxon>Teleostei</taxon>
        <taxon>Neoteleostei</taxon>
        <taxon>Acanthomorphata</taxon>
        <taxon>Ovalentaria</taxon>
        <taxon>Atherinomorphae</taxon>
        <taxon>Cyprinodontiformes</taxon>
        <taxon>Goodeidae</taxon>
        <taxon>Crenichthys</taxon>
    </lineage>
</organism>
<feature type="compositionally biased region" description="Basic and acidic residues" evidence="11">
    <location>
        <begin position="1977"/>
        <end position="1990"/>
    </location>
</feature>
<proteinExistence type="predicted"/>
<dbReference type="InterPro" id="IPR003598">
    <property type="entry name" value="Ig_sub2"/>
</dbReference>
<feature type="domain" description="Ig-like" evidence="13">
    <location>
        <begin position="1851"/>
        <end position="1940"/>
    </location>
</feature>
<dbReference type="Proteomes" id="UP001311232">
    <property type="component" value="Unassembled WGS sequence"/>
</dbReference>
<evidence type="ECO:0000256" key="5">
    <source>
        <dbReference type="ARBA" id="ARBA00022729"/>
    </source>
</evidence>
<evidence type="ECO:0000256" key="1">
    <source>
        <dbReference type="ARBA" id="ARBA00004236"/>
    </source>
</evidence>
<comment type="subcellular location">
    <subcellularLocation>
        <location evidence="1">Cell membrane</location>
    </subcellularLocation>
    <subcellularLocation>
        <location evidence="2">Secreted</location>
    </subcellularLocation>
</comment>
<keyword evidence="9" id="KW-0325">Glycoprotein</keyword>
<feature type="domain" description="Ig-like" evidence="13">
    <location>
        <begin position="837"/>
        <end position="922"/>
    </location>
</feature>
<dbReference type="CDD" id="cd00096">
    <property type="entry name" value="Ig"/>
    <property type="match status" value="4"/>
</dbReference>
<feature type="region of interest" description="Disordered" evidence="11">
    <location>
        <begin position="537"/>
        <end position="607"/>
    </location>
</feature>
<dbReference type="FunFam" id="2.60.40.10:FF:000032">
    <property type="entry name" value="palladin isoform X1"/>
    <property type="match status" value="3"/>
</dbReference>
<dbReference type="Gene3D" id="2.60.40.10">
    <property type="entry name" value="Immunoglobulins"/>
    <property type="match status" value="13"/>
</dbReference>
<dbReference type="InterPro" id="IPR036179">
    <property type="entry name" value="Ig-like_dom_sf"/>
</dbReference>
<dbReference type="GO" id="GO:0043025">
    <property type="term" value="C:neuronal cell body"/>
    <property type="evidence" value="ECO:0007669"/>
    <property type="project" value="TreeGrafter"/>
</dbReference>
<dbReference type="InterPro" id="IPR056861">
    <property type="entry name" value="HMCN1-like_VWA"/>
</dbReference>
<evidence type="ECO:0000256" key="8">
    <source>
        <dbReference type="ARBA" id="ARBA00023157"/>
    </source>
</evidence>
<keyword evidence="12" id="KW-1133">Transmembrane helix</keyword>